<keyword evidence="1" id="KW-0472">Membrane</keyword>
<accession>C8X3X7</accession>
<feature type="transmembrane region" description="Helical" evidence="1">
    <location>
        <begin position="82"/>
        <end position="103"/>
    </location>
</feature>
<feature type="transmembrane region" description="Helical" evidence="1">
    <location>
        <begin position="132"/>
        <end position="154"/>
    </location>
</feature>
<dbReference type="RefSeq" id="WP_015752267.1">
    <property type="nucleotide sequence ID" value="NC_013223.1"/>
</dbReference>
<feature type="transmembrane region" description="Helical" evidence="1">
    <location>
        <begin position="161"/>
        <end position="183"/>
    </location>
</feature>
<name>C8X3X7_DESRD</name>
<sequence length="218" mass="24140">MSKKVVFAALGGGALCIGGVLLWALQWSGAMDFVVSQVEAVRVFLEGGIDPELFLLLMALLPVLGFPFSVFLVLAGVKFGAFGGMLATACVLPVHMSLCFALARFCVRTPLLRFLERRGYHPALMHVERPRLFLVAFLLFPGPPYILKTYILALTGLPFRYFLPLNFATESVITLPIAALGGAAAEEKWGVFSLFLFLFVVLSLVLRWWKKAREKKRD</sequence>
<dbReference type="EMBL" id="CP001734">
    <property type="protein sequence ID" value="ACV69124.1"/>
    <property type="molecule type" value="Genomic_DNA"/>
</dbReference>
<dbReference type="HOGENOM" id="CLU_1265259_0_0_7"/>
<dbReference type="Proteomes" id="UP000001052">
    <property type="component" value="Chromosome"/>
</dbReference>
<dbReference type="OrthoDB" id="5471948at2"/>
<proteinExistence type="predicted"/>
<dbReference type="eggNOG" id="COG0398">
    <property type="taxonomic scope" value="Bacteria"/>
</dbReference>
<dbReference type="KEGG" id="drt:Dret_1840"/>
<keyword evidence="3" id="KW-1185">Reference proteome</keyword>
<feature type="transmembrane region" description="Helical" evidence="1">
    <location>
        <begin position="54"/>
        <end position="75"/>
    </location>
</feature>
<reference evidence="3" key="1">
    <citation type="submission" date="2009-09" db="EMBL/GenBank/DDBJ databases">
        <title>The complete chromosome of Desulfohalobium retbaense DSM 5692.</title>
        <authorList>
            <consortium name="US DOE Joint Genome Institute (JGI-PGF)"/>
            <person name="Lucas S."/>
            <person name="Copeland A."/>
            <person name="Lapidus A."/>
            <person name="Glavina del Rio T."/>
            <person name="Dalin E."/>
            <person name="Tice H."/>
            <person name="Bruce D."/>
            <person name="Goodwin L."/>
            <person name="Pitluck S."/>
            <person name="Kyrpides N."/>
            <person name="Mavromatis K."/>
            <person name="Ivanova N."/>
            <person name="Mikhailova N."/>
            <person name="Munk A.C."/>
            <person name="Brettin T."/>
            <person name="Detter J.C."/>
            <person name="Han C."/>
            <person name="Tapia R."/>
            <person name="Larimer F."/>
            <person name="Land M."/>
            <person name="Hauser L."/>
            <person name="Markowitz V."/>
            <person name="Cheng J.-F."/>
            <person name="Hugenholtz P."/>
            <person name="Woyke T."/>
            <person name="Wu D."/>
            <person name="Spring S."/>
            <person name="Klenk H.-P."/>
            <person name="Eisen J.A."/>
        </authorList>
    </citation>
    <scope>NUCLEOTIDE SEQUENCE [LARGE SCALE GENOMIC DNA]</scope>
    <source>
        <strain evidence="3">DSM 5692</strain>
    </source>
</reference>
<gene>
    <name evidence="2" type="ordered locus">Dret_1840</name>
</gene>
<dbReference type="AlphaFoldDB" id="C8X3X7"/>
<feature type="transmembrane region" description="Helical" evidence="1">
    <location>
        <begin position="189"/>
        <end position="209"/>
    </location>
</feature>
<keyword evidence="1" id="KW-0812">Transmembrane</keyword>
<evidence type="ECO:0000313" key="3">
    <source>
        <dbReference type="Proteomes" id="UP000001052"/>
    </source>
</evidence>
<reference evidence="2 3" key="2">
    <citation type="journal article" date="2010" name="Stand. Genomic Sci.">
        <title>Complete genome sequence of Desulfohalobium retbaense type strain (HR(100)).</title>
        <authorList>
            <person name="Spring S."/>
            <person name="Nolan M."/>
            <person name="Lapidus A."/>
            <person name="Glavina Del Rio T."/>
            <person name="Copeland A."/>
            <person name="Tice H."/>
            <person name="Cheng J.F."/>
            <person name="Lucas S."/>
            <person name="Land M."/>
            <person name="Chen F."/>
            <person name="Bruce D."/>
            <person name="Goodwin L."/>
            <person name="Pitluck S."/>
            <person name="Ivanova N."/>
            <person name="Mavromatis K."/>
            <person name="Mikhailova N."/>
            <person name="Pati A."/>
            <person name="Chen A."/>
            <person name="Palaniappan K."/>
            <person name="Hauser L."/>
            <person name="Chang Y.J."/>
            <person name="Jeffries C.D."/>
            <person name="Munk C."/>
            <person name="Kiss H."/>
            <person name="Chain P."/>
            <person name="Han C."/>
            <person name="Brettin T."/>
            <person name="Detter J.C."/>
            <person name="Schuler E."/>
            <person name="Goker M."/>
            <person name="Rohde M."/>
            <person name="Bristow J."/>
            <person name="Eisen J.A."/>
            <person name="Markowitz V."/>
            <person name="Hugenholtz P."/>
            <person name="Kyrpides N.C."/>
            <person name="Klenk H.P."/>
        </authorList>
    </citation>
    <scope>NUCLEOTIDE SEQUENCE [LARGE SCALE GENOMIC DNA]</scope>
    <source>
        <strain evidence="2 3">DSM 5692</strain>
    </source>
</reference>
<evidence type="ECO:0000313" key="2">
    <source>
        <dbReference type="EMBL" id="ACV69124.1"/>
    </source>
</evidence>
<evidence type="ECO:0000256" key="1">
    <source>
        <dbReference type="SAM" id="Phobius"/>
    </source>
</evidence>
<organism evidence="2 3">
    <name type="scientific">Desulfohalobium retbaense (strain ATCC 49708 / DSM 5692 / JCM 16813 / HR100)</name>
    <dbReference type="NCBI Taxonomy" id="485915"/>
    <lineage>
        <taxon>Bacteria</taxon>
        <taxon>Pseudomonadati</taxon>
        <taxon>Thermodesulfobacteriota</taxon>
        <taxon>Desulfovibrionia</taxon>
        <taxon>Desulfovibrionales</taxon>
        <taxon>Desulfohalobiaceae</taxon>
        <taxon>Desulfohalobium</taxon>
    </lineage>
</organism>
<protein>
    <submittedName>
        <fullName evidence="2">SNARE associated Golgi protein related protein</fullName>
    </submittedName>
</protein>
<keyword evidence="1" id="KW-1133">Transmembrane helix</keyword>